<name>A0A9D1IMH9_9BACT</name>
<feature type="chain" id="PRO_5038712150" evidence="6">
    <location>
        <begin position="19"/>
        <end position="166"/>
    </location>
</feature>
<dbReference type="PROSITE" id="PS00194">
    <property type="entry name" value="THIOREDOXIN_1"/>
    <property type="match status" value="1"/>
</dbReference>
<keyword evidence="1" id="KW-0813">Transport</keyword>
<evidence type="ECO:0000256" key="6">
    <source>
        <dbReference type="SAM" id="SignalP"/>
    </source>
</evidence>
<accession>A0A9D1IMH9</accession>
<reference evidence="8" key="2">
    <citation type="journal article" date="2021" name="PeerJ">
        <title>Extensive microbial diversity within the chicken gut microbiome revealed by metagenomics and culture.</title>
        <authorList>
            <person name="Gilroy R."/>
            <person name="Ravi A."/>
            <person name="Getino M."/>
            <person name="Pursley I."/>
            <person name="Horton D.L."/>
            <person name="Alikhan N.F."/>
            <person name="Baker D."/>
            <person name="Gharbi K."/>
            <person name="Hall N."/>
            <person name="Watson M."/>
            <person name="Adriaenssens E.M."/>
            <person name="Foster-Nyarko E."/>
            <person name="Jarju S."/>
            <person name="Secka A."/>
            <person name="Antonio M."/>
            <person name="Oren A."/>
            <person name="Chaudhuri R.R."/>
            <person name="La Ragione R."/>
            <person name="Hildebrand F."/>
            <person name="Pallen M.J."/>
        </authorList>
    </citation>
    <scope>NUCLEOTIDE SEQUENCE</scope>
    <source>
        <strain evidence="8">17073</strain>
    </source>
</reference>
<dbReference type="InterPro" id="IPR036249">
    <property type="entry name" value="Thioredoxin-like_sf"/>
</dbReference>
<evidence type="ECO:0000313" key="8">
    <source>
        <dbReference type="EMBL" id="HIU38534.1"/>
    </source>
</evidence>
<dbReference type="AlphaFoldDB" id="A0A9D1IMH9"/>
<dbReference type="PANTHER" id="PTHR45663:SF11">
    <property type="entry name" value="GEO12009P1"/>
    <property type="match status" value="1"/>
</dbReference>
<protein>
    <submittedName>
        <fullName evidence="8">Thioredoxin fold domain-containing protein</fullName>
    </submittedName>
</protein>
<gene>
    <name evidence="8" type="ORF">IAD18_02565</name>
</gene>
<keyword evidence="3" id="KW-1015">Disulfide bond</keyword>
<dbReference type="InterPro" id="IPR013766">
    <property type="entry name" value="Thioredoxin_domain"/>
</dbReference>
<organism evidence="8 9">
    <name type="scientific">Candidatus Limisoma intestinavium</name>
    <dbReference type="NCBI Taxonomy" id="2840856"/>
    <lineage>
        <taxon>Bacteria</taxon>
        <taxon>Pseudomonadati</taxon>
        <taxon>Bacteroidota</taxon>
        <taxon>Bacteroidia</taxon>
        <taxon>Bacteroidales</taxon>
        <taxon>Candidatus Limisoma</taxon>
    </lineage>
</organism>
<dbReference type="GO" id="GO:0015035">
    <property type="term" value="F:protein-disulfide reductase activity"/>
    <property type="evidence" value="ECO:0007669"/>
    <property type="project" value="TreeGrafter"/>
</dbReference>
<reference evidence="8" key="1">
    <citation type="submission" date="2020-10" db="EMBL/GenBank/DDBJ databases">
        <authorList>
            <person name="Gilroy R."/>
        </authorList>
    </citation>
    <scope>NUCLEOTIDE SEQUENCE</scope>
    <source>
        <strain evidence="8">17073</strain>
    </source>
</reference>
<dbReference type="SUPFAM" id="SSF52833">
    <property type="entry name" value="Thioredoxin-like"/>
    <property type="match status" value="1"/>
</dbReference>
<dbReference type="InterPro" id="IPR017937">
    <property type="entry name" value="Thioredoxin_CS"/>
</dbReference>
<comment type="caution">
    <text evidence="8">The sequence shown here is derived from an EMBL/GenBank/DDBJ whole genome shotgun (WGS) entry which is preliminary data.</text>
</comment>
<keyword evidence="6" id="KW-0732">Signal</keyword>
<evidence type="ECO:0000256" key="2">
    <source>
        <dbReference type="ARBA" id="ARBA00022982"/>
    </source>
</evidence>
<evidence type="ECO:0000313" key="9">
    <source>
        <dbReference type="Proteomes" id="UP000824076"/>
    </source>
</evidence>
<dbReference type="PANTHER" id="PTHR45663">
    <property type="entry name" value="GEO12009P1"/>
    <property type="match status" value="1"/>
</dbReference>
<feature type="compositionally biased region" description="Basic and acidic residues" evidence="5">
    <location>
        <begin position="26"/>
        <end position="41"/>
    </location>
</feature>
<evidence type="ECO:0000256" key="4">
    <source>
        <dbReference type="ARBA" id="ARBA00023284"/>
    </source>
</evidence>
<evidence type="ECO:0000256" key="1">
    <source>
        <dbReference type="ARBA" id="ARBA00022448"/>
    </source>
</evidence>
<proteinExistence type="predicted"/>
<dbReference type="Pfam" id="PF00085">
    <property type="entry name" value="Thioredoxin"/>
    <property type="match status" value="1"/>
</dbReference>
<dbReference type="GO" id="GO:0005737">
    <property type="term" value="C:cytoplasm"/>
    <property type="evidence" value="ECO:0007669"/>
    <property type="project" value="TreeGrafter"/>
</dbReference>
<dbReference type="Proteomes" id="UP000824076">
    <property type="component" value="Unassembled WGS sequence"/>
</dbReference>
<feature type="domain" description="Thioredoxin" evidence="7">
    <location>
        <begin position="32"/>
        <end position="163"/>
    </location>
</feature>
<feature type="region of interest" description="Disordered" evidence="5">
    <location>
        <begin position="26"/>
        <end position="48"/>
    </location>
</feature>
<dbReference type="CDD" id="cd02947">
    <property type="entry name" value="TRX_family"/>
    <property type="match status" value="1"/>
</dbReference>
<sequence length="166" mass="18026">MKKLFLLISIGLVAGLYACGGGKTDNAGKEKDSVEKTEKDASTGATSREGEVRQLTLADFKSYVMDTATMEYLGDRPCVIDFYADWCGPCKEMSPVVERAAAKLAGKVDFMKVDVDAEGELAAMFGISSIPTFVFFAADGTPNIYTGMVSESEFMEMVERYCLGKK</sequence>
<keyword evidence="4" id="KW-0676">Redox-active center</keyword>
<evidence type="ECO:0000256" key="3">
    <source>
        <dbReference type="ARBA" id="ARBA00023157"/>
    </source>
</evidence>
<dbReference type="Gene3D" id="3.40.30.10">
    <property type="entry name" value="Glutaredoxin"/>
    <property type="match status" value="1"/>
</dbReference>
<keyword evidence="2" id="KW-0249">Electron transport</keyword>
<evidence type="ECO:0000256" key="5">
    <source>
        <dbReference type="SAM" id="MobiDB-lite"/>
    </source>
</evidence>
<dbReference type="PROSITE" id="PS51257">
    <property type="entry name" value="PROKAR_LIPOPROTEIN"/>
    <property type="match status" value="1"/>
</dbReference>
<dbReference type="EMBL" id="DVMS01000070">
    <property type="protein sequence ID" value="HIU38534.1"/>
    <property type="molecule type" value="Genomic_DNA"/>
</dbReference>
<evidence type="ECO:0000259" key="7">
    <source>
        <dbReference type="PROSITE" id="PS51352"/>
    </source>
</evidence>
<dbReference type="PRINTS" id="PR00421">
    <property type="entry name" value="THIOREDOXIN"/>
</dbReference>
<feature type="signal peptide" evidence="6">
    <location>
        <begin position="1"/>
        <end position="18"/>
    </location>
</feature>
<dbReference type="PROSITE" id="PS51352">
    <property type="entry name" value="THIOREDOXIN_2"/>
    <property type="match status" value="1"/>
</dbReference>